<feature type="region of interest" description="Disordered" evidence="1">
    <location>
        <begin position="129"/>
        <end position="230"/>
    </location>
</feature>
<reference evidence="2 3" key="1">
    <citation type="submission" date="2023-10" db="EMBL/GenBank/DDBJ databases">
        <title>Chromosome-scale genome assembly provides insights into flower coloration mechanisms of Canna indica.</title>
        <authorList>
            <person name="Li C."/>
        </authorList>
    </citation>
    <scope>NUCLEOTIDE SEQUENCE [LARGE SCALE GENOMIC DNA]</scope>
    <source>
        <tissue evidence="2">Flower</tissue>
    </source>
</reference>
<accession>A0AAQ3KLG7</accession>
<feature type="region of interest" description="Disordered" evidence="1">
    <location>
        <begin position="265"/>
        <end position="315"/>
    </location>
</feature>
<feature type="compositionally biased region" description="Acidic residues" evidence="1">
    <location>
        <begin position="134"/>
        <end position="148"/>
    </location>
</feature>
<feature type="compositionally biased region" description="Polar residues" evidence="1">
    <location>
        <begin position="28"/>
        <end position="43"/>
    </location>
</feature>
<evidence type="ECO:0000313" key="3">
    <source>
        <dbReference type="Proteomes" id="UP001327560"/>
    </source>
</evidence>
<feature type="compositionally biased region" description="Low complexity" evidence="1">
    <location>
        <begin position="219"/>
        <end position="230"/>
    </location>
</feature>
<proteinExistence type="predicted"/>
<dbReference type="Proteomes" id="UP001327560">
    <property type="component" value="Chromosome 6"/>
</dbReference>
<feature type="compositionally biased region" description="Basic and acidic residues" evidence="1">
    <location>
        <begin position="153"/>
        <end position="166"/>
    </location>
</feature>
<sequence length="371" mass="40122">MEVENPSHGETHNSPPPLHSFFPVETVDGSSSAASTPFVSAPSSPGRAATAGGYFFSCPASPVHYVLASPPYSISSAAAPIAGEEASASGSFEFDGAAPGGTMISADELFLNGKIRPLKLSSDLRSQPLAPLMDLDDEDDDDDAETEEMTGYVEREEGRRGRDLRIRSRSIHRRARSMSPLRSPRFQWHGDEDEKQEATEELQVDPDLKETVTQPEITSSSRSSSSSGSRSSKWIFLKDLLYRSKSEGSGRGTGKEKEKFWHSISFSPSSKSKPPLPSSAASPPPAAPSPAAEQNKTKQSKRPANGVGRRRGTAAAAHERLYTTNRAQAEEMRRRTFLPYRQGLLGCLGFTSRSYGAFNGLAKALNPVTSR</sequence>
<gene>
    <name evidence="2" type="ORF">Cni_G19049</name>
</gene>
<dbReference type="EMBL" id="CP136895">
    <property type="protein sequence ID" value="WOL10294.1"/>
    <property type="molecule type" value="Genomic_DNA"/>
</dbReference>
<feature type="region of interest" description="Disordered" evidence="1">
    <location>
        <begin position="1"/>
        <end position="43"/>
    </location>
</feature>
<dbReference type="PANTHER" id="PTHR33095:SF57">
    <property type="entry name" value="EXPRESSED PROTEIN"/>
    <property type="match status" value="1"/>
</dbReference>
<dbReference type="PANTHER" id="PTHR33095">
    <property type="entry name" value="OS07G0619500 PROTEIN"/>
    <property type="match status" value="1"/>
</dbReference>
<evidence type="ECO:0008006" key="4">
    <source>
        <dbReference type="Google" id="ProtNLM"/>
    </source>
</evidence>
<dbReference type="AlphaFoldDB" id="A0AAQ3KLG7"/>
<dbReference type="Pfam" id="PF07816">
    <property type="entry name" value="DUF1645"/>
    <property type="match status" value="1"/>
</dbReference>
<feature type="compositionally biased region" description="Basic residues" evidence="1">
    <location>
        <begin position="167"/>
        <end position="176"/>
    </location>
</feature>
<name>A0AAQ3KLG7_9LILI</name>
<protein>
    <recommendedName>
        <fullName evidence="4">Calmodulin-binding protein</fullName>
    </recommendedName>
</protein>
<keyword evidence="3" id="KW-1185">Reference proteome</keyword>
<evidence type="ECO:0000313" key="2">
    <source>
        <dbReference type="EMBL" id="WOL10294.1"/>
    </source>
</evidence>
<organism evidence="2 3">
    <name type="scientific">Canna indica</name>
    <name type="common">Indian-shot</name>
    <dbReference type="NCBI Taxonomy" id="4628"/>
    <lineage>
        <taxon>Eukaryota</taxon>
        <taxon>Viridiplantae</taxon>
        <taxon>Streptophyta</taxon>
        <taxon>Embryophyta</taxon>
        <taxon>Tracheophyta</taxon>
        <taxon>Spermatophyta</taxon>
        <taxon>Magnoliopsida</taxon>
        <taxon>Liliopsida</taxon>
        <taxon>Zingiberales</taxon>
        <taxon>Cannaceae</taxon>
        <taxon>Canna</taxon>
    </lineage>
</organism>
<feature type="compositionally biased region" description="Pro residues" evidence="1">
    <location>
        <begin position="274"/>
        <end position="288"/>
    </location>
</feature>
<feature type="compositionally biased region" description="Basic and acidic residues" evidence="1">
    <location>
        <begin position="188"/>
        <end position="198"/>
    </location>
</feature>
<evidence type="ECO:0000256" key="1">
    <source>
        <dbReference type="SAM" id="MobiDB-lite"/>
    </source>
</evidence>
<feature type="compositionally biased region" description="Basic and acidic residues" evidence="1">
    <location>
        <begin position="1"/>
        <end position="11"/>
    </location>
</feature>
<dbReference type="InterPro" id="IPR012442">
    <property type="entry name" value="DUF1645_plant"/>
</dbReference>